<feature type="signal peptide" evidence="1">
    <location>
        <begin position="1"/>
        <end position="15"/>
    </location>
</feature>
<feature type="chain" id="PRO_5012949294" evidence="1">
    <location>
        <begin position="16"/>
        <end position="127"/>
    </location>
</feature>
<gene>
    <name evidence="2" type="ORF">L484_013966</name>
</gene>
<organism evidence="2 3">
    <name type="scientific">Morus notabilis</name>
    <dbReference type="NCBI Taxonomy" id="981085"/>
    <lineage>
        <taxon>Eukaryota</taxon>
        <taxon>Viridiplantae</taxon>
        <taxon>Streptophyta</taxon>
        <taxon>Embryophyta</taxon>
        <taxon>Tracheophyta</taxon>
        <taxon>Spermatophyta</taxon>
        <taxon>Magnoliopsida</taxon>
        <taxon>eudicotyledons</taxon>
        <taxon>Gunneridae</taxon>
        <taxon>Pentapetalae</taxon>
        <taxon>rosids</taxon>
        <taxon>fabids</taxon>
        <taxon>Rosales</taxon>
        <taxon>Moraceae</taxon>
        <taxon>Moreae</taxon>
        <taxon>Morus</taxon>
    </lineage>
</organism>
<dbReference type="EMBL" id="KE343829">
    <property type="protein sequence ID" value="EXB42943.1"/>
    <property type="molecule type" value="Genomic_DNA"/>
</dbReference>
<evidence type="ECO:0000256" key="1">
    <source>
        <dbReference type="SAM" id="SignalP"/>
    </source>
</evidence>
<protein>
    <submittedName>
        <fullName evidence="2">Uncharacterized protein</fullName>
    </submittedName>
</protein>
<dbReference type="Proteomes" id="UP000030645">
    <property type="component" value="Unassembled WGS sequence"/>
</dbReference>
<evidence type="ECO:0000313" key="2">
    <source>
        <dbReference type="EMBL" id="EXB42943.1"/>
    </source>
</evidence>
<reference evidence="3" key="1">
    <citation type="submission" date="2013-01" db="EMBL/GenBank/DDBJ databases">
        <title>Draft Genome Sequence of a Mulberry Tree, Morus notabilis C.K. Schneid.</title>
        <authorList>
            <person name="He N."/>
            <person name="Zhao S."/>
        </authorList>
    </citation>
    <scope>NUCLEOTIDE SEQUENCE</scope>
</reference>
<dbReference type="eggNOG" id="ENOG502R8ST">
    <property type="taxonomic scope" value="Eukaryota"/>
</dbReference>
<evidence type="ECO:0000313" key="3">
    <source>
        <dbReference type="Proteomes" id="UP000030645"/>
    </source>
</evidence>
<name>W9QMT5_9ROSA</name>
<sequence length="127" mass="14257">MNKVLFWLFFIVCLAAPPCRNALASKSRSNSPSKQGKHLKHYGHGMFGTELSRQDHDRKRGKVHEVDVDHFSSIKKAKAIYGGANDLKRPRNSRSGSNSLVLKPNLFFSAALKHLAVGFFICFMLII</sequence>
<proteinExistence type="predicted"/>
<dbReference type="AlphaFoldDB" id="W9QMT5"/>
<keyword evidence="1" id="KW-0732">Signal</keyword>
<keyword evidence="3" id="KW-1185">Reference proteome</keyword>
<accession>W9QMT5</accession>